<dbReference type="SUPFAM" id="SSF53850">
    <property type="entry name" value="Periplasmic binding protein-like II"/>
    <property type="match status" value="1"/>
</dbReference>
<dbReference type="AlphaFoldDB" id="A0A286GE21"/>
<comment type="similarity">
    <text evidence="1">Belongs to the LysR transcriptional regulatory family.</text>
</comment>
<dbReference type="PANTHER" id="PTHR30419">
    <property type="entry name" value="HTH-TYPE TRANSCRIPTIONAL REGULATOR YBHD"/>
    <property type="match status" value="1"/>
</dbReference>
<evidence type="ECO:0000256" key="2">
    <source>
        <dbReference type="ARBA" id="ARBA00023015"/>
    </source>
</evidence>
<dbReference type="SUPFAM" id="SSF46785">
    <property type="entry name" value="Winged helix' DNA-binding domain"/>
    <property type="match status" value="1"/>
</dbReference>
<dbReference type="InterPro" id="IPR036390">
    <property type="entry name" value="WH_DNA-bd_sf"/>
</dbReference>
<evidence type="ECO:0000256" key="1">
    <source>
        <dbReference type="ARBA" id="ARBA00009437"/>
    </source>
</evidence>
<evidence type="ECO:0000313" key="6">
    <source>
        <dbReference type="EMBL" id="SOD93775.1"/>
    </source>
</evidence>
<protein>
    <submittedName>
        <fullName evidence="6">DNA-binding transcriptional regulator, LysR family</fullName>
    </submittedName>
</protein>
<keyword evidence="7" id="KW-1185">Reference proteome</keyword>
<dbReference type="PANTHER" id="PTHR30419:SF2">
    <property type="entry name" value="LYSR FAMILY TRANSCRIPTIONAL REGULATOR"/>
    <property type="match status" value="1"/>
</dbReference>
<evidence type="ECO:0000256" key="4">
    <source>
        <dbReference type="ARBA" id="ARBA00023163"/>
    </source>
</evidence>
<dbReference type="InterPro" id="IPR000847">
    <property type="entry name" value="LysR_HTH_N"/>
</dbReference>
<evidence type="ECO:0000313" key="7">
    <source>
        <dbReference type="Proteomes" id="UP000219621"/>
    </source>
</evidence>
<organism evidence="6 7">
    <name type="scientific">Caenispirillum bisanense</name>
    <dbReference type="NCBI Taxonomy" id="414052"/>
    <lineage>
        <taxon>Bacteria</taxon>
        <taxon>Pseudomonadati</taxon>
        <taxon>Pseudomonadota</taxon>
        <taxon>Alphaproteobacteria</taxon>
        <taxon>Rhodospirillales</taxon>
        <taxon>Novispirillaceae</taxon>
        <taxon>Caenispirillum</taxon>
    </lineage>
</organism>
<keyword evidence="3 6" id="KW-0238">DNA-binding</keyword>
<dbReference type="InterPro" id="IPR005119">
    <property type="entry name" value="LysR_subst-bd"/>
</dbReference>
<dbReference type="FunFam" id="1.10.10.10:FF:000001">
    <property type="entry name" value="LysR family transcriptional regulator"/>
    <property type="match status" value="1"/>
</dbReference>
<dbReference type="EMBL" id="OCNJ01000003">
    <property type="protein sequence ID" value="SOD93775.1"/>
    <property type="molecule type" value="Genomic_DNA"/>
</dbReference>
<name>A0A286GE21_9PROT</name>
<dbReference type="Pfam" id="PF00126">
    <property type="entry name" value="HTH_1"/>
    <property type="match status" value="1"/>
</dbReference>
<dbReference type="RefSeq" id="WP_217992019.1">
    <property type="nucleotide sequence ID" value="NZ_OCNJ01000003.1"/>
</dbReference>
<dbReference type="GO" id="GO:0003677">
    <property type="term" value="F:DNA binding"/>
    <property type="evidence" value="ECO:0007669"/>
    <property type="project" value="UniProtKB-KW"/>
</dbReference>
<accession>A0A286GE21</accession>
<evidence type="ECO:0000259" key="5">
    <source>
        <dbReference type="PROSITE" id="PS50931"/>
    </source>
</evidence>
<dbReference type="GO" id="GO:0005829">
    <property type="term" value="C:cytosol"/>
    <property type="evidence" value="ECO:0007669"/>
    <property type="project" value="TreeGrafter"/>
</dbReference>
<reference evidence="7" key="1">
    <citation type="submission" date="2017-09" db="EMBL/GenBank/DDBJ databases">
        <authorList>
            <person name="Varghese N."/>
            <person name="Submissions S."/>
        </authorList>
    </citation>
    <scope>NUCLEOTIDE SEQUENCE [LARGE SCALE GENOMIC DNA]</scope>
    <source>
        <strain evidence="7">USBA 140</strain>
    </source>
</reference>
<proteinExistence type="inferred from homology"/>
<dbReference type="GO" id="GO:0003700">
    <property type="term" value="F:DNA-binding transcription factor activity"/>
    <property type="evidence" value="ECO:0007669"/>
    <property type="project" value="InterPro"/>
</dbReference>
<dbReference type="InterPro" id="IPR036388">
    <property type="entry name" value="WH-like_DNA-bd_sf"/>
</dbReference>
<sequence length="300" mass="31782">MRYDLVTLKLFLAVAEEGNIARAADREHIAASAVSKRISDLEATLRTPLLTRHSKGVVPTAAGAALARHARSLFGIIDRMQGELSEYAEGLRGRVSLAANTSALLLHLPEELAAFSAAQPGISVALEQMTSARVVQAVVDGVVDLGLHSVHVDLPPGLDSLPYRGDGLVAVVPAGSAPAARETAEFRDLLAWEHIVLRDDSALQALLSQAAREAGTELRMRLTVTSFDAAMRLVEAGLGIAVLPAGCVRPHLGRMGIAAVPLTDPWARRDLVITVRDREALTVPARLLLAQLLAAVEPAP</sequence>
<evidence type="ECO:0000256" key="3">
    <source>
        <dbReference type="ARBA" id="ARBA00023125"/>
    </source>
</evidence>
<keyword evidence="2" id="KW-0805">Transcription regulation</keyword>
<keyword evidence="4" id="KW-0804">Transcription</keyword>
<dbReference type="Gene3D" id="1.10.10.10">
    <property type="entry name" value="Winged helix-like DNA-binding domain superfamily/Winged helix DNA-binding domain"/>
    <property type="match status" value="1"/>
</dbReference>
<gene>
    <name evidence="6" type="ORF">SAMN05421508_103191</name>
</gene>
<dbReference type="Proteomes" id="UP000219621">
    <property type="component" value="Unassembled WGS sequence"/>
</dbReference>
<dbReference type="Pfam" id="PF03466">
    <property type="entry name" value="LysR_substrate"/>
    <property type="match status" value="1"/>
</dbReference>
<dbReference type="InterPro" id="IPR050950">
    <property type="entry name" value="HTH-type_LysR_regulators"/>
</dbReference>
<dbReference type="PROSITE" id="PS50931">
    <property type="entry name" value="HTH_LYSR"/>
    <property type="match status" value="1"/>
</dbReference>
<dbReference type="Gene3D" id="3.40.190.290">
    <property type="match status" value="1"/>
</dbReference>
<feature type="domain" description="HTH lysR-type" evidence="5">
    <location>
        <begin position="1"/>
        <end position="60"/>
    </location>
</feature>